<dbReference type="PANTHER" id="PTHR45856">
    <property type="entry name" value="ALPHA/BETA-HYDROLASES SUPERFAMILY PROTEIN"/>
    <property type="match status" value="1"/>
</dbReference>
<dbReference type="Proteomes" id="UP000298030">
    <property type="component" value="Unassembled WGS sequence"/>
</dbReference>
<keyword evidence="5" id="KW-0732">Signal</keyword>
<dbReference type="Gene3D" id="3.40.50.1820">
    <property type="entry name" value="alpha/beta hydrolase"/>
    <property type="match status" value="1"/>
</dbReference>
<dbReference type="Pfam" id="PF01764">
    <property type="entry name" value="Lipase_3"/>
    <property type="match status" value="1"/>
</dbReference>
<evidence type="ECO:0000313" key="8">
    <source>
        <dbReference type="Proteomes" id="UP000298030"/>
    </source>
</evidence>
<comment type="caution">
    <text evidence="7">The sequence shown here is derived from an EMBL/GenBank/DDBJ whole genome shotgun (WGS) entry which is preliminary data.</text>
</comment>
<dbReference type="InterPro" id="IPR002921">
    <property type="entry name" value="Fungal_lipase-type"/>
</dbReference>
<comment type="similarity">
    <text evidence="2">Belongs to the AB hydrolase superfamily. Lipase family. Class 3 subfamily.</text>
</comment>
<protein>
    <submittedName>
        <fullName evidence="7">Lipase</fullName>
    </submittedName>
</protein>
<keyword evidence="8" id="KW-1185">Reference proteome</keyword>
<dbReference type="OrthoDB" id="426718at2759"/>
<comment type="catalytic activity">
    <reaction evidence="4">
        <text>a monoacylglycerol + H2O = glycerol + a fatty acid + H(+)</text>
        <dbReference type="Rhea" id="RHEA:15245"/>
        <dbReference type="ChEBI" id="CHEBI:15377"/>
        <dbReference type="ChEBI" id="CHEBI:15378"/>
        <dbReference type="ChEBI" id="CHEBI:17408"/>
        <dbReference type="ChEBI" id="CHEBI:17754"/>
        <dbReference type="ChEBI" id="CHEBI:28868"/>
    </reaction>
</comment>
<comment type="catalytic activity">
    <reaction evidence="3">
        <text>a diacylglycerol + H2O = a monoacylglycerol + a fatty acid + H(+)</text>
        <dbReference type="Rhea" id="RHEA:32731"/>
        <dbReference type="ChEBI" id="CHEBI:15377"/>
        <dbReference type="ChEBI" id="CHEBI:15378"/>
        <dbReference type="ChEBI" id="CHEBI:17408"/>
        <dbReference type="ChEBI" id="CHEBI:18035"/>
        <dbReference type="ChEBI" id="CHEBI:28868"/>
    </reaction>
</comment>
<dbReference type="SUPFAM" id="SSF53474">
    <property type="entry name" value="alpha/beta-Hydrolases"/>
    <property type="match status" value="1"/>
</dbReference>
<feature type="domain" description="Fungal lipase-type" evidence="6">
    <location>
        <begin position="118"/>
        <end position="257"/>
    </location>
</feature>
<dbReference type="InterPro" id="IPR051218">
    <property type="entry name" value="Sec_MonoDiacylglyc_Lipase"/>
</dbReference>
<keyword evidence="1" id="KW-1015">Disulfide bond</keyword>
<gene>
    <name evidence="7" type="ORF">FA13DRAFT_1662254</name>
</gene>
<dbReference type="GO" id="GO:0006629">
    <property type="term" value="P:lipid metabolic process"/>
    <property type="evidence" value="ECO:0007669"/>
    <property type="project" value="InterPro"/>
</dbReference>
<feature type="chain" id="PRO_5021446578" evidence="5">
    <location>
        <begin position="38"/>
        <end position="316"/>
    </location>
</feature>
<dbReference type="InterPro" id="IPR029058">
    <property type="entry name" value="AB_hydrolase_fold"/>
</dbReference>
<dbReference type="CDD" id="cd00519">
    <property type="entry name" value="Lipase_3"/>
    <property type="match status" value="1"/>
</dbReference>
<sequence length="316" mass="34076">MAMANPNPIFSHLWKFTTSLLFLFFLASTSHPRHAYAAPIIRRQGDAITALSTTEIAAFRPFTNYASSAYCPAAKLRTWSCGRNCLANPAFQPVAAGGDGNDIQFWFVGIDPTLKTVVVAHQGTDPKKIMPILTDIDFILDELDPKLFPGLPKGIKVHNGFGKAHAETSSDVLAAVKSALSQSGLNQVTVVGHSLGGAIALLNGVFLPLNLPDVSVRTVTYGMPRVGNKAFAKYVDANVSIDRVVNREDIVPILPGRFLGFRHPGGEKHIQDDLSWVLCPGGDNTDKWCSVGDARNVFDASVKDHSGPYDTITMGC</sequence>
<accession>A0A4Y7TGF6</accession>
<evidence type="ECO:0000256" key="2">
    <source>
        <dbReference type="ARBA" id="ARBA00043996"/>
    </source>
</evidence>
<dbReference type="EMBL" id="QPFP01000013">
    <property type="protein sequence ID" value="TEB33257.1"/>
    <property type="molecule type" value="Genomic_DNA"/>
</dbReference>
<evidence type="ECO:0000259" key="6">
    <source>
        <dbReference type="Pfam" id="PF01764"/>
    </source>
</evidence>
<organism evidence="7 8">
    <name type="scientific">Coprinellus micaceus</name>
    <name type="common">Glistening ink-cap mushroom</name>
    <name type="synonym">Coprinus micaceus</name>
    <dbReference type="NCBI Taxonomy" id="71717"/>
    <lineage>
        <taxon>Eukaryota</taxon>
        <taxon>Fungi</taxon>
        <taxon>Dikarya</taxon>
        <taxon>Basidiomycota</taxon>
        <taxon>Agaricomycotina</taxon>
        <taxon>Agaricomycetes</taxon>
        <taxon>Agaricomycetidae</taxon>
        <taxon>Agaricales</taxon>
        <taxon>Agaricineae</taxon>
        <taxon>Psathyrellaceae</taxon>
        <taxon>Coprinellus</taxon>
    </lineage>
</organism>
<dbReference type="PANTHER" id="PTHR45856:SF25">
    <property type="entry name" value="FUNGAL LIPASE-LIKE DOMAIN-CONTAINING PROTEIN"/>
    <property type="match status" value="1"/>
</dbReference>
<evidence type="ECO:0000256" key="3">
    <source>
        <dbReference type="ARBA" id="ARBA00047591"/>
    </source>
</evidence>
<dbReference type="STRING" id="71717.A0A4Y7TGF6"/>
<feature type="signal peptide" evidence="5">
    <location>
        <begin position="1"/>
        <end position="37"/>
    </location>
</feature>
<evidence type="ECO:0000313" key="7">
    <source>
        <dbReference type="EMBL" id="TEB33257.1"/>
    </source>
</evidence>
<name>A0A4Y7TGF6_COPMI</name>
<evidence type="ECO:0000256" key="1">
    <source>
        <dbReference type="ARBA" id="ARBA00023157"/>
    </source>
</evidence>
<evidence type="ECO:0000256" key="4">
    <source>
        <dbReference type="ARBA" id="ARBA00048461"/>
    </source>
</evidence>
<reference evidence="7 8" key="1">
    <citation type="journal article" date="2019" name="Nat. Ecol. Evol.">
        <title>Megaphylogeny resolves global patterns of mushroom evolution.</title>
        <authorList>
            <person name="Varga T."/>
            <person name="Krizsan K."/>
            <person name="Foldi C."/>
            <person name="Dima B."/>
            <person name="Sanchez-Garcia M."/>
            <person name="Sanchez-Ramirez S."/>
            <person name="Szollosi G.J."/>
            <person name="Szarkandi J.G."/>
            <person name="Papp V."/>
            <person name="Albert L."/>
            <person name="Andreopoulos W."/>
            <person name="Angelini C."/>
            <person name="Antonin V."/>
            <person name="Barry K.W."/>
            <person name="Bougher N.L."/>
            <person name="Buchanan P."/>
            <person name="Buyck B."/>
            <person name="Bense V."/>
            <person name="Catcheside P."/>
            <person name="Chovatia M."/>
            <person name="Cooper J."/>
            <person name="Damon W."/>
            <person name="Desjardin D."/>
            <person name="Finy P."/>
            <person name="Geml J."/>
            <person name="Haridas S."/>
            <person name="Hughes K."/>
            <person name="Justo A."/>
            <person name="Karasinski D."/>
            <person name="Kautmanova I."/>
            <person name="Kiss B."/>
            <person name="Kocsube S."/>
            <person name="Kotiranta H."/>
            <person name="LaButti K.M."/>
            <person name="Lechner B.E."/>
            <person name="Liimatainen K."/>
            <person name="Lipzen A."/>
            <person name="Lukacs Z."/>
            <person name="Mihaltcheva S."/>
            <person name="Morgado L.N."/>
            <person name="Niskanen T."/>
            <person name="Noordeloos M.E."/>
            <person name="Ohm R.A."/>
            <person name="Ortiz-Santana B."/>
            <person name="Ovrebo C."/>
            <person name="Racz N."/>
            <person name="Riley R."/>
            <person name="Savchenko A."/>
            <person name="Shiryaev A."/>
            <person name="Soop K."/>
            <person name="Spirin V."/>
            <person name="Szebenyi C."/>
            <person name="Tomsovsky M."/>
            <person name="Tulloss R.E."/>
            <person name="Uehling J."/>
            <person name="Grigoriev I.V."/>
            <person name="Vagvolgyi C."/>
            <person name="Papp T."/>
            <person name="Martin F.M."/>
            <person name="Miettinen O."/>
            <person name="Hibbett D.S."/>
            <person name="Nagy L.G."/>
        </authorList>
    </citation>
    <scope>NUCLEOTIDE SEQUENCE [LARGE SCALE GENOMIC DNA]</scope>
    <source>
        <strain evidence="7 8">FP101781</strain>
    </source>
</reference>
<proteinExistence type="inferred from homology"/>
<dbReference type="AlphaFoldDB" id="A0A4Y7TGF6"/>
<evidence type="ECO:0000256" key="5">
    <source>
        <dbReference type="SAM" id="SignalP"/>
    </source>
</evidence>